<dbReference type="Proteomes" id="UP000008983">
    <property type="component" value="Unassembled WGS sequence"/>
</dbReference>
<evidence type="ECO:0000259" key="9">
    <source>
        <dbReference type="PROSITE" id="PS50222"/>
    </source>
</evidence>
<dbReference type="Pfam" id="PF13499">
    <property type="entry name" value="EF-hand_7"/>
    <property type="match status" value="2"/>
</dbReference>
<comment type="subcellular location">
    <subcellularLocation>
        <location evidence="1">Cytoplasm</location>
        <location evidence="1">Cytoskeleton</location>
    </subcellularLocation>
</comment>
<evidence type="ECO:0000256" key="4">
    <source>
        <dbReference type="ARBA" id="ARBA00022723"/>
    </source>
</evidence>
<evidence type="ECO:0000256" key="7">
    <source>
        <dbReference type="ARBA" id="ARBA00023212"/>
    </source>
</evidence>
<evidence type="ECO:0000256" key="5">
    <source>
        <dbReference type="ARBA" id="ARBA00022737"/>
    </source>
</evidence>
<proteinExistence type="inferred from homology"/>
<evidence type="ECO:0000256" key="8">
    <source>
        <dbReference type="ARBA" id="ARBA00025692"/>
    </source>
</evidence>
<evidence type="ECO:0000256" key="3">
    <source>
        <dbReference type="ARBA" id="ARBA00022490"/>
    </source>
</evidence>
<sequence length="131" mass="15008">MDKIKVDEILTEEEKRSCKESFDAYDKIGYGTLEAEELQKVLEELGEKPTNEELYKMISEVDKTNKGYIVEAFIAMGGYTDKSGNVDTAKLIQIVRDEFNMTIDIERLIHEIDHDKSGSISYDEFKALLSK</sequence>
<dbReference type="AlphaFoldDB" id="G0QN63"/>
<dbReference type="GeneID" id="14909516"/>
<dbReference type="GO" id="GO:0005856">
    <property type="term" value="C:cytoskeleton"/>
    <property type="evidence" value="ECO:0007669"/>
    <property type="project" value="UniProtKB-SubCell"/>
</dbReference>
<organism evidence="10 11">
    <name type="scientific">Ichthyophthirius multifiliis</name>
    <name type="common">White spot disease agent</name>
    <name type="synonym">Ich</name>
    <dbReference type="NCBI Taxonomy" id="5932"/>
    <lineage>
        <taxon>Eukaryota</taxon>
        <taxon>Sar</taxon>
        <taxon>Alveolata</taxon>
        <taxon>Ciliophora</taxon>
        <taxon>Intramacronucleata</taxon>
        <taxon>Oligohymenophorea</taxon>
        <taxon>Hymenostomatida</taxon>
        <taxon>Ophryoglenina</taxon>
        <taxon>Ichthyophthirius</taxon>
    </lineage>
</organism>
<keyword evidence="7" id="KW-0206">Cytoskeleton</keyword>
<feature type="domain" description="EF-hand" evidence="9">
    <location>
        <begin position="100"/>
        <end position="131"/>
    </location>
</feature>
<dbReference type="PROSITE" id="PS50222">
    <property type="entry name" value="EF_HAND_2"/>
    <property type="match status" value="2"/>
</dbReference>
<name>G0QN63_ICHMU</name>
<dbReference type="InParanoid" id="G0QN63"/>
<dbReference type="EMBL" id="GL983467">
    <property type="protein sequence ID" value="EGR33335.1"/>
    <property type="molecule type" value="Genomic_DNA"/>
</dbReference>
<dbReference type="InterPro" id="IPR002048">
    <property type="entry name" value="EF_hand_dom"/>
</dbReference>
<evidence type="ECO:0000313" key="10">
    <source>
        <dbReference type="EMBL" id="EGR33335.1"/>
    </source>
</evidence>
<dbReference type="PROSITE" id="PS00018">
    <property type="entry name" value="EF_HAND_1"/>
    <property type="match status" value="1"/>
</dbReference>
<dbReference type="InterPro" id="IPR011992">
    <property type="entry name" value="EF-hand-dom_pair"/>
</dbReference>
<dbReference type="RefSeq" id="XP_004037321.1">
    <property type="nucleotide sequence ID" value="XM_004037273.1"/>
</dbReference>
<keyword evidence="11" id="KW-1185">Reference proteome</keyword>
<gene>
    <name evidence="10" type="ORF">IMG5_055800</name>
</gene>
<dbReference type="CDD" id="cd00051">
    <property type="entry name" value="EFh"/>
    <property type="match status" value="1"/>
</dbReference>
<dbReference type="InterPro" id="IPR039647">
    <property type="entry name" value="EF_hand_pair_protein_CML-like"/>
</dbReference>
<keyword evidence="6" id="KW-0106">Calcium</keyword>
<comment type="function">
    <text evidence="8">Plays a fundamental role in microtubule organizing center structure and function. Component of the infraciliary lattice (ICL) and the ciliary basal bodies.</text>
</comment>
<keyword evidence="3" id="KW-0963">Cytoplasm</keyword>
<dbReference type="GO" id="GO:0005509">
    <property type="term" value="F:calcium ion binding"/>
    <property type="evidence" value="ECO:0007669"/>
    <property type="project" value="InterPro"/>
</dbReference>
<dbReference type="OMA" id="DMWRIRE"/>
<protein>
    <recommendedName>
        <fullName evidence="9">EF-hand domain-containing protein</fullName>
    </recommendedName>
</protein>
<dbReference type="eggNOG" id="KOG0028">
    <property type="taxonomic scope" value="Eukaryota"/>
</dbReference>
<evidence type="ECO:0000256" key="1">
    <source>
        <dbReference type="ARBA" id="ARBA00004245"/>
    </source>
</evidence>
<evidence type="ECO:0000256" key="2">
    <source>
        <dbReference type="ARBA" id="ARBA00005253"/>
    </source>
</evidence>
<dbReference type="OrthoDB" id="26525at2759"/>
<dbReference type="SUPFAM" id="SSF47473">
    <property type="entry name" value="EF-hand"/>
    <property type="match status" value="1"/>
</dbReference>
<comment type="similarity">
    <text evidence="2">Belongs to the centrin family.</text>
</comment>
<keyword evidence="4" id="KW-0479">Metal-binding</keyword>
<dbReference type="FunFam" id="1.10.238.10:FF:000178">
    <property type="entry name" value="Calmodulin-2 A"/>
    <property type="match status" value="1"/>
</dbReference>
<dbReference type="Gene3D" id="1.10.238.10">
    <property type="entry name" value="EF-hand"/>
    <property type="match status" value="2"/>
</dbReference>
<dbReference type="PANTHER" id="PTHR10891">
    <property type="entry name" value="EF-HAND CALCIUM-BINDING DOMAIN CONTAINING PROTEIN"/>
    <property type="match status" value="1"/>
</dbReference>
<dbReference type="InterPro" id="IPR018247">
    <property type="entry name" value="EF_Hand_1_Ca_BS"/>
</dbReference>
<evidence type="ECO:0000256" key="6">
    <source>
        <dbReference type="ARBA" id="ARBA00022837"/>
    </source>
</evidence>
<reference evidence="10 11" key="1">
    <citation type="submission" date="2011-07" db="EMBL/GenBank/DDBJ databases">
        <authorList>
            <person name="Coyne R."/>
            <person name="Brami D."/>
            <person name="Johnson J."/>
            <person name="Hostetler J."/>
            <person name="Hannick L."/>
            <person name="Clark T."/>
            <person name="Cassidy-Hanley D."/>
            <person name="Inman J."/>
        </authorList>
    </citation>
    <scope>NUCLEOTIDE SEQUENCE [LARGE SCALE GENOMIC DNA]</scope>
    <source>
        <strain evidence="10 11">G5</strain>
    </source>
</reference>
<feature type="domain" description="EF-hand" evidence="9">
    <location>
        <begin position="13"/>
        <end position="48"/>
    </location>
</feature>
<accession>G0QN63</accession>
<dbReference type="STRING" id="857967.G0QN63"/>
<keyword evidence="5" id="KW-0677">Repeat</keyword>
<evidence type="ECO:0000313" key="11">
    <source>
        <dbReference type="Proteomes" id="UP000008983"/>
    </source>
</evidence>